<dbReference type="Proteomes" id="UP000287033">
    <property type="component" value="Unassembled WGS sequence"/>
</dbReference>
<gene>
    <name evidence="2" type="ORF">chiPu_0016746</name>
</gene>
<feature type="region of interest" description="Disordered" evidence="1">
    <location>
        <begin position="1"/>
        <end position="81"/>
    </location>
</feature>
<dbReference type="AlphaFoldDB" id="A0A401T6L7"/>
<keyword evidence="3" id="KW-1185">Reference proteome</keyword>
<evidence type="ECO:0000313" key="2">
    <source>
        <dbReference type="EMBL" id="GCC38234.1"/>
    </source>
</evidence>
<evidence type="ECO:0000256" key="1">
    <source>
        <dbReference type="SAM" id="MobiDB-lite"/>
    </source>
</evidence>
<sequence length="81" mass="9187">MSRRRREGSWNMREAGDAAGCSFMSRLQKDGKRGQKEGAMNPGGGRRNLANAWCKPQTPKKDLPVSRWRKQDSRLQAPSQE</sequence>
<proteinExistence type="predicted"/>
<name>A0A401T6L7_CHIPU</name>
<organism evidence="2 3">
    <name type="scientific">Chiloscyllium punctatum</name>
    <name type="common">Brownbanded bambooshark</name>
    <name type="synonym">Hemiscyllium punctatum</name>
    <dbReference type="NCBI Taxonomy" id="137246"/>
    <lineage>
        <taxon>Eukaryota</taxon>
        <taxon>Metazoa</taxon>
        <taxon>Chordata</taxon>
        <taxon>Craniata</taxon>
        <taxon>Vertebrata</taxon>
        <taxon>Chondrichthyes</taxon>
        <taxon>Elasmobranchii</taxon>
        <taxon>Galeomorphii</taxon>
        <taxon>Galeoidea</taxon>
        <taxon>Orectolobiformes</taxon>
        <taxon>Hemiscylliidae</taxon>
        <taxon>Chiloscyllium</taxon>
    </lineage>
</organism>
<comment type="caution">
    <text evidence="2">The sequence shown here is derived from an EMBL/GenBank/DDBJ whole genome shotgun (WGS) entry which is preliminary data.</text>
</comment>
<feature type="compositionally biased region" description="Basic and acidic residues" evidence="1">
    <location>
        <begin position="59"/>
        <end position="73"/>
    </location>
</feature>
<feature type="compositionally biased region" description="Basic and acidic residues" evidence="1">
    <location>
        <begin position="27"/>
        <end position="36"/>
    </location>
</feature>
<evidence type="ECO:0000313" key="3">
    <source>
        <dbReference type="Proteomes" id="UP000287033"/>
    </source>
</evidence>
<accession>A0A401T6L7</accession>
<dbReference type="EMBL" id="BEZZ01001138">
    <property type="protein sequence ID" value="GCC38234.1"/>
    <property type="molecule type" value="Genomic_DNA"/>
</dbReference>
<reference evidence="2 3" key="1">
    <citation type="journal article" date="2018" name="Nat. Ecol. Evol.">
        <title>Shark genomes provide insights into elasmobranch evolution and the origin of vertebrates.</title>
        <authorList>
            <person name="Hara Y"/>
            <person name="Yamaguchi K"/>
            <person name="Onimaru K"/>
            <person name="Kadota M"/>
            <person name="Koyanagi M"/>
            <person name="Keeley SD"/>
            <person name="Tatsumi K"/>
            <person name="Tanaka K"/>
            <person name="Motone F"/>
            <person name="Kageyama Y"/>
            <person name="Nozu R"/>
            <person name="Adachi N"/>
            <person name="Nishimura O"/>
            <person name="Nakagawa R"/>
            <person name="Tanegashima C"/>
            <person name="Kiyatake I"/>
            <person name="Matsumoto R"/>
            <person name="Murakumo K"/>
            <person name="Nishida K"/>
            <person name="Terakita A"/>
            <person name="Kuratani S"/>
            <person name="Sato K"/>
            <person name="Hyodo S Kuraku.S."/>
        </authorList>
    </citation>
    <scope>NUCLEOTIDE SEQUENCE [LARGE SCALE GENOMIC DNA]</scope>
</reference>
<protein>
    <submittedName>
        <fullName evidence="2">Uncharacterized protein</fullName>
    </submittedName>
</protein>